<protein>
    <recommendedName>
        <fullName evidence="1">tRNAHis guanylyltransferase catalytic domain-containing protein</fullName>
    </recommendedName>
</protein>
<gene>
    <name evidence="2" type="ORF">2L372D_148</name>
</gene>
<dbReference type="Pfam" id="PF04446">
    <property type="entry name" value="Thg1"/>
    <property type="match status" value="1"/>
</dbReference>
<accession>A0A4Y5TXE4</accession>
<dbReference type="GO" id="GO:0000287">
    <property type="term" value="F:magnesium ion binding"/>
    <property type="evidence" value="ECO:0007669"/>
    <property type="project" value="InterPro"/>
</dbReference>
<organism evidence="2 3">
    <name type="scientific">Aeromonas phage 2L372D</name>
    <dbReference type="NCBI Taxonomy" id="2588097"/>
    <lineage>
        <taxon>Viruses</taxon>
        <taxon>Duplodnaviria</taxon>
        <taxon>Heunggongvirae</taxon>
        <taxon>Uroviricota</taxon>
        <taxon>Caudoviricetes</taxon>
        <taxon>Plateaulakevirus</taxon>
        <taxon>Plateaulakevirus pv2L372D</taxon>
    </lineage>
</organism>
<sequence>MDKTSLGDRMKKYEKVAKTNLMQRTPVIIRLDGKAFHTYTKNCDKPFDQDLHKIRKEVLEYLCENIQGCVLGYSQSDEITLVLKDWHTYSSQAWFDNSVQKLCSISASMTTAMWNSLVYKYNLQDKFSGLAVFDARCFNITINEVVNCLIWRQQDWERNSVQMLARSFYSQKQCHGKSCKDLVTKIEEEQGVVWGNLATWQKRGEFWFDEIYEETPKFKDVRQVIEELLYLQNDN</sequence>
<dbReference type="GO" id="GO:0006400">
    <property type="term" value="P:tRNA modification"/>
    <property type="evidence" value="ECO:0007669"/>
    <property type="project" value="InterPro"/>
</dbReference>
<dbReference type="Proteomes" id="UP000316128">
    <property type="component" value="Segment"/>
</dbReference>
<evidence type="ECO:0000259" key="1">
    <source>
        <dbReference type="Pfam" id="PF04446"/>
    </source>
</evidence>
<dbReference type="InterPro" id="IPR007537">
    <property type="entry name" value="tRNAHis_GuaTrfase_Thg1"/>
</dbReference>
<keyword evidence="3" id="KW-1185">Reference proteome</keyword>
<evidence type="ECO:0000313" key="3">
    <source>
        <dbReference type="Proteomes" id="UP000316128"/>
    </source>
</evidence>
<dbReference type="PANTHER" id="PTHR12729:SF1">
    <property type="entry name" value="TRNAHIS GUANYLYLTRANSFERASE CATALYTIC DOMAIN-CONTAINING PROTEIN"/>
    <property type="match status" value="1"/>
</dbReference>
<dbReference type="Gene3D" id="3.30.70.3000">
    <property type="match status" value="1"/>
</dbReference>
<proteinExistence type="predicted"/>
<feature type="domain" description="tRNAHis guanylyltransferase catalytic" evidence="1">
    <location>
        <begin position="8"/>
        <end position="140"/>
    </location>
</feature>
<evidence type="ECO:0000313" key="2">
    <source>
        <dbReference type="EMBL" id="QDB74062.1"/>
    </source>
</evidence>
<dbReference type="PANTHER" id="PTHR12729">
    <property type="entry name" value="TRNA(HIS) GUANYLYLTRANSFERASE-RELATED"/>
    <property type="match status" value="1"/>
</dbReference>
<dbReference type="InterPro" id="IPR038469">
    <property type="entry name" value="tRNAHis_GuaTrfase_Thg1_sf"/>
</dbReference>
<dbReference type="EMBL" id="MK804893">
    <property type="protein sequence ID" value="QDB74062.1"/>
    <property type="molecule type" value="Genomic_DNA"/>
</dbReference>
<dbReference type="GO" id="GO:0008193">
    <property type="term" value="F:tRNA guanylyltransferase activity"/>
    <property type="evidence" value="ECO:0007669"/>
    <property type="project" value="InterPro"/>
</dbReference>
<reference evidence="2 3" key="1">
    <citation type="submission" date="2019-04" db="EMBL/GenBank/DDBJ databases">
        <title>Nine Novel Phages from a Plateau Lake in Southwest China Provide Insights into Aeromonas Phage Diversity.</title>
        <authorList>
            <person name="Xiao W."/>
            <person name="Bai M."/>
            <person name="Wang Y."/>
            <person name="Cui X."/>
        </authorList>
    </citation>
    <scope>NUCLEOTIDE SEQUENCE [LARGE SCALE GENOMIC DNA]</scope>
</reference>
<dbReference type="InterPro" id="IPR024956">
    <property type="entry name" value="tRNAHis_GuaTrfase_cat"/>
</dbReference>
<name>A0A4Y5TXE4_9CAUD</name>